<gene>
    <name evidence="1" type="ORF">DIR46_11640</name>
</gene>
<name>A0A2S2DQP5_9BURK</name>
<accession>A0A2S2DQP5</accession>
<keyword evidence="2" id="KW-1185">Reference proteome</keyword>
<dbReference type="AlphaFoldDB" id="A0A2S2DQP5"/>
<evidence type="ECO:0000313" key="2">
    <source>
        <dbReference type="Proteomes" id="UP000245820"/>
    </source>
</evidence>
<reference evidence="1 2" key="1">
    <citation type="submission" date="2018-05" db="EMBL/GenBank/DDBJ databases">
        <title>Complete genome sequence of Massilia oculi sp. nov. CCUG 43427T (=DSM 26321T), the type strain of M. oculi, and comparison with genome sequences of other Massilia strains.</title>
        <authorList>
            <person name="Zhu B."/>
        </authorList>
    </citation>
    <scope>NUCLEOTIDE SEQUENCE [LARGE SCALE GENOMIC DNA]</scope>
    <source>
        <strain evidence="1 2">CCUG 43427</strain>
    </source>
</reference>
<organism evidence="1 2">
    <name type="scientific">Massilia oculi</name>
    <dbReference type="NCBI Taxonomy" id="945844"/>
    <lineage>
        <taxon>Bacteria</taxon>
        <taxon>Pseudomonadati</taxon>
        <taxon>Pseudomonadota</taxon>
        <taxon>Betaproteobacteria</taxon>
        <taxon>Burkholderiales</taxon>
        <taxon>Oxalobacteraceae</taxon>
        <taxon>Telluria group</taxon>
        <taxon>Massilia</taxon>
    </lineage>
</organism>
<dbReference type="SUPFAM" id="SSF159238">
    <property type="entry name" value="SO1590-like"/>
    <property type="match status" value="1"/>
</dbReference>
<dbReference type="EMBL" id="CP029343">
    <property type="protein sequence ID" value="AWL07720.1"/>
    <property type="molecule type" value="Genomic_DNA"/>
</dbReference>
<dbReference type="Gene3D" id="2.40.350.10">
    <property type="entry name" value="SO1590-like"/>
    <property type="match status" value="1"/>
</dbReference>
<dbReference type="KEGG" id="mtim:DIR46_11640"/>
<evidence type="ECO:0000313" key="1">
    <source>
        <dbReference type="EMBL" id="AWL07720.1"/>
    </source>
</evidence>
<dbReference type="OrthoDB" id="69764at2"/>
<dbReference type="Pfam" id="PF11528">
    <property type="entry name" value="DUF3224"/>
    <property type="match status" value="1"/>
</dbReference>
<dbReference type="InterPro" id="IPR021607">
    <property type="entry name" value="DUF3224"/>
</dbReference>
<dbReference type="Proteomes" id="UP000245820">
    <property type="component" value="Chromosome"/>
</dbReference>
<proteinExistence type="predicted"/>
<sequence>MHATGSFNVKLTPQAAAPGIETAELSRMTIDKQFQGDLAAASLGEMLAIRTQVQGSAGYVALERVTGTLHGRTGSFVLQHSGTMDRGASSLVLMVVPDSGTGELTGLRGAMTIEIDNGKHSYTMDYVLP</sequence>
<protein>
    <submittedName>
        <fullName evidence="1">DUF3224 domain-containing protein</fullName>
    </submittedName>
</protein>
<dbReference type="InterPro" id="IPR023159">
    <property type="entry name" value="SO1590-like_sf"/>
</dbReference>